<feature type="domain" description="Major facilitator superfamily (MFS) profile" evidence="8">
    <location>
        <begin position="1"/>
        <end position="149"/>
    </location>
</feature>
<keyword evidence="3" id="KW-1003">Cell membrane</keyword>
<feature type="transmembrane region" description="Helical" evidence="7">
    <location>
        <begin position="218"/>
        <end position="237"/>
    </location>
</feature>
<evidence type="ECO:0000256" key="4">
    <source>
        <dbReference type="ARBA" id="ARBA00022692"/>
    </source>
</evidence>
<keyword evidence="4 7" id="KW-0812">Transmembrane</keyword>
<dbReference type="Gene3D" id="1.20.1250.20">
    <property type="entry name" value="MFS general substrate transporter like domains"/>
    <property type="match status" value="1"/>
</dbReference>
<sequence length="375" mass="40965">MTMMIIICSFVPQFAISFFSGVWADKYSRKMLIILADGGIALATLALIVYMMAGYDSIPALLFISAVRSVGTGIQTPAVNALIPQIVPQDKLVKANGINGSLQSIVNLATPAVAGAIMYSGEIYNILMIDVVTAVIGIAVLLFIPIPKHKRAQETVTTSYFTDLKDGFRYTLHHSFLKPLFLIYAVFTVLCVPATFLNVLMVVQVFGDNYLYLTLNEMTFFIGMLIGGLIIGAWGGFKNRVKTMLVGLFSFGALTFCFGLTQTLWVYLILMGLVGLMMPFTNSPIMSLIQEKVDPDKQGRVFSVMQIVFSALMPLAMLFFGPMADIVPVQTLVAVCGVGIVIVSIAVAFNKKFCRQGLFEAKTEDAETMESKNVL</sequence>
<comment type="subcellular location">
    <subcellularLocation>
        <location evidence="1">Cell membrane</location>
        <topology evidence="1">Multi-pass membrane protein</topology>
    </subcellularLocation>
</comment>
<evidence type="ECO:0000313" key="9">
    <source>
        <dbReference type="EMBL" id="WNY24136.1"/>
    </source>
</evidence>
<dbReference type="PROSITE" id="PS50850">
    <property type="entry name" value="MFS"/>
    <property type="match status" value="1"/>
</dbReference>
<dbReference type="PANTHER" id="PTHR43266:SF10">
    <property type="entry name" value="BACILYSIN EXPORTER BACE-RELATED"/>
    <property type="match status" value="1"/>
</dbReference>
<dbReference type="Proteomes" id="UP001302978">
    <property type="component" value="Chromosome"/>
</dbReference>
<feature type="transmembrane region" description="Helical" evidence="7">
    <location>
        <begin position="301"/>
        <end position="320"/>
    </location>
</feature>
<dbReference type="GO" id="GO:0005886">
    <property type="term" value="C:plasma membrane"/>
    <property type="evidence" value="ECO:0007669"/>
    <property type="project" value="UniProtKB-SubCell"/>
</dbReference>
<dbReference type="InterPro" id="IPR036259">
    <property type="entry name" value="MFS_trans_sf"/>
</dbReference>
<evidence type="ECO:0000256" key="1">
    <source>
        <dbReference type="ARBA" id="ARBA00004651"/>
    </source>
</evidence>
<dbReference type="KEGG" id="mehf:MmiHf6_14650"/>
<dbReference type="CDD" id="cd06173">
    <property type="entry name" value="MFS_MefA_like"/>
    <property type="match status" value="1"/>
</dbReference>
<gene>
    <name evidence="9" type="primary">entS</name>
    <name evidence="9" type="ORF">MmiHf6_14650</name>
</gene>
<dbReference type="PANTHER" id="PTHR43266">
    <property type="entry name" value="MACROLIDE-EFFLUX PROTEIN"/>
    <property type="match status" value="1"/>
</dbReference>
<feature type="transmembrane region" description="Helical" evidence="7">
    <location>
        <begin position="123"/>
        <end position="144"/>
    </location>
</feature>
<evidence type="ECO:0000256" key="3">
    <source>
        <dbReference type="ARBA" id="ARBA00022475"/>
    </source>
</evidence>
<feature type="transmembrane region" description="Helical" evidence="7">
    <location>
        <begin position="34"/>
        <end position="53"/>
    </location>
</feature>
<proteinExistence type="predicted"/>
<evidence type="ECO:0000259" key="8">
    <source>
        <dbReference type="PROSITE" id="PS50850"/>
    </source>
</evidence>
<dbReference type="SUPFAM" id="SSF103473">
    <property type="entry name" value="MFS general substrate transporter"/>
    <property type="match status" value="1"/>
</dbReference>
<dbReference type="Pfam" id="PF07690">
    <property type="entry name" value="MFS_1"/>
    <property type="match status" value="1"/>
</dbReference>
<dbReference type="InterPro" id="IPR020846">
    <property type="entry name" value="MFS_dom"/>
</dbReference>
<evidence type="ECO:0000256" key="5">
    <source>
        <dbReference type="ARBA" id="ARBA00022989"/>
    </source>
</evidence>
<accession>A0AA96V9U8</accession>
<organism evidence="9 10">
    <name type="scientific">Methanimicrococcus hongohii</name>
    <dbReference type="NCBI Taxonomy" id="3028295"/>
    <lineage>
        <taxon>Archaea</taxon>
        <taxon>Methanobacteriati</taxon>
        <taxon>Methanobacteriota</taxon>
        <taxon>Stenosarchaea group</taxon>
        <taxon>Methanomicrobia</taxon>
        <taxon>Methanosarcinales</taxon>
        <taxon>Methanosarcinaceae</taxon>
        <taxon>Methanimicrococcus</taxon>
    </lineage>
</organism>
<dbReference type="InterPro" id="IPR011701">
    <property type="entry name" value="MFS"/>
</dbReference>
<evidence type="ECO:0000256" key="2">
    <source>
        <dbReference type="ARBA" id="ARBA00022448"/>
    </source>
</evidence>
<evidence type="ECO:0000256" key="7">
    <source>
        <dbReference type="SAM" id="Phobius"/>
    </source>
</evidence>
<feature type="transmembrane region" description="Helical" evidence="7">
    <location>
        <begin position="181"/>
        <end position="206"/>
    </location>
</feature>
<keyword evidence="10" id="KW-1185">Reference proteome</keyword>
<reference evidence="9 10" key="1">
    <citation type="submission" date="2023-07" db="EMBL/GenBank/DDBJ databases">
        <title>Closed genoem sequence of Methanomicrococcus sp. Hf6.</title>
        <authorList>
            <person name="Poehlein A."/>
            <person name="Protasov E."/>
            <person name="Platt K."/>
            <person name="Reeh H."/>
            <person name="Daniel R."/>
            <person name="Brune A."/>
        </authorList>
    </citation>
    <scope>NUCLEOTIDE SEQUENCE [LARGE SCALE GENOMIC DNA]</scope>
    <source>
        <strain evidence="9 10">Hf6</strain>
    </source>
</reference>
<evidence type="ECO:0000256" key="6">
    <source>
        <dbReference type="ARBA" id="ARBA00023136"/>
    </source>
</evidence>
<keyword evidence="6 7" id="KW-0472">Membrane</keyword>
<feature type="transmembrane region" description="Helical" evidence="7">
    <location>
        <begin position="267"/>
        <end position="289"/>
    </location>
</feature>
<feature type="transmembrane region" description="Helical" evidence="7">
    <location>
        <begin position="244"/>
        <end position="261"/>
    </location>
</feature>
<dbReference type="GO" id="GO:0022857">
    <property type="term" value="F:transmembrane transporter activity"/>
    <property type="evidence" value="ECO:0007669"/>
    <property type="project" value="InterPro"/>
</dbReference>
<dbReference type="AlphaFoldDB" id="A0AA96V9U8"/>
<keyword evidence="2" id="KW-0813">Transport</keyword>
<dbReference type="EMBL" id="CP131059">
    <property type="protein sequence ID" value="WNY24136.1"/>
    <property type="molecule type" value="Genomic_DNA"/>
</dbReference>
<evidence type="ECO:0000313" key="10">
    <source>
        <dbReference type="Proteomes" id="UP001302978"/>
    </source>
</evidence>
<protein>
    <submittedName>
        <fullName evidence="9">Enterobactin exporter EntS</fullName>
    </submittedName>
</protein>
<keyword evidence="5 7" id="KW-1133">Transmembrane helix</keyword>
<feature type="transmembrane region" description="Helical" evidence="7">
    <location>
        <begin position="326"/>
        <end position="349"/>
    </location>
</feature>
<name>A0AA96V9U8_9EURY</name>